<keyword evidence="4" id="KW-0874">Quinone</keyword>
<dbReference type="Proteomes" id="UP000006552">
    <property type="component" value="Chromosome"/>
</dbReference>
<gene>
    <name evidence="12" type="ORF">ebA4552</name>
</gene>
<comment type="subcellular location">
    <subcellularLocation>
        <location evidence="1">Membrane</location>
        <topology evidence="1">Multi-pass membrane protein</topology>
    </subcellularLocation>
</comment>
<keyword evidence="13" id="KW-1185">Reference proteome</keyword>
<comment type="similarity">
    <text evidence="2">Belongs to the VKOR family.</text>
</comment>
<feature type="transmembrane region" description="Helical" evidence="10">
    <location>
        <begin position="68"/>
        <end position="88"/>
    </location>
</feature>
<keyword evidence="7 10" id="KW-0472">Membrane</keyword>
<reference evidence="12 13" key="1">
    <citation type="journal article" date="2005" name="Arch. Microbiol.">
        <title>The genome sequence of an anaerobic aromatic-degrading denitrifying bacterium, strain EbN1.</title>
        <authorList>
            <person name="Rabus R."/>
            <person name="Kube M."/>
            <person name="Heider J."/>
            <person name="Beck A."/>
            <person name="Heitmann K."/>
            <person name="Widdel F."/>
            <person name="Reinhardt R."/>
        </authorList>
    </citation>
    <scope>NUCLEOTIDE SEQUENCE [LARGE SCALE GENOMIC DNA]</scope>
    <source>
        <strain evidence="12 13">EbN1</strain>
    </source>
</reference>
<evidence type="ECO:0000256" key="9">
    <source>
        <dbReference type="ARBA" id="ARBA00023284"/>
    </source>
</evidence>
<sequence length="343" mass="37563">MAQMREMHGRMLWTHFAIITLGLWCLTAPAILGYTEPGNWGAGAEQVTAERALLVVFGTLSLSWRHRWAQWGSCFTGIWLLAAPLLFWSPEPASYANDTLVDALAIAFSILVPMMPGMSMDAMHDERDIPPGWSYSPSAWSQRLPMIALAFVGFFIARYLTAYQMGHVSAVWDPFFDDGTARIITSDVSRAWPIPDAGLGAMSYLLEALSGMMGGRQRWRTMPWMVAMFGVLVIPLGAVSIFFIIIQPIVIGTWCTLCLASAAAMVFMLPYAIDEVVAMIQFLIGAKRAGQPLSSVFWHGGVIDGAGRDERPPLAIDAAGLDRLRNQARVLPKALILATALGV</sequence>
<dbReference type="AlphaFoldDB" id="Q5P1W1"/>
<dbReference type="eggNOG" id="COG0451">
    <property type="taxonomic scope" value="Bacteria"/>
</dbReference>
<dbReference type="HOGENOM" id="CLU_047231_0_0_4"/>
<feature type="transmembrane region" description="Helical" evidence="10">
    <location>
        <begin position="12"/>
        <end position="32"/>
    </location>
</feature>
<keyword evidence="5 10" id="KW-1133">Transmembrane helix</keyword>
<evidence type="ECO:0000259" key="11">
    <source>
        <dbReference type="Pfam" id="PF07884"/>
    </source>
</evidence>
<feature type="transmembrane region" description="Helical" evidence="10">
    <location>
        <begin position="222"/>
        <end position="245"/>
    </location>
</feature>
<evidence type="ECO:0000256" key="10">
    <source>
        <dbReference type="SAM" id="Phobius"/>
    </source>
</evidence>
<name>Q5P1W1_AROAE</name>
<dbReference type="KEGG" id="eba:ebA4552"/>
<keyword evidence="3 10" id="KW-0812">Transmembrane</keyword>
<dbReference type="InterPro" id="IPR012932">
    <property type="entry name" value="VKOR"/>
</dbReference>
<evidence type="ECO:0000313" key="13">
    <source>
        <dbReference type="Proteomes" id="UP000006552"/>
    </source>
</evidence>
<evidence type="ECO:0000313" key="12">
    <source>
        <dbReference type="EMBL" id="CAI08703.1"/>
    </source>
</evidence>
<dbReference type="STRING" id="76114.ebA4552"/>
<keyword evidence="6" id="KW-0560">Oxidoreductase</keyword>
<dbReference type="GO" id="GO:0048038">
    <property type="term" value="F:quinone binding"/>
    <property type="evidence" value="ECO:0007669"/>
    <property type="project" value="UniProtKB-KW"/>
</dbReference>
<protein>
    <recommendedName>
        <fullName evidence="11">Vitamin K epoxide reductase domain-containing protein</fullName>
    </recommendedName>
</protein>
<evidence type="ECO:0000256" key="7">
    <source>
        <dbReference type="ARBA" id="ARBA00023136"/>
    </source>
</evidence>
<evidence type="ECO:0000256" key="5">
    <source>
        <dbReference type="ARBA" id="ARBA00022989"/>
    </source>
</evidence>
<dbReference type="GO" id="GO:0016020">
    <property type="term" value="C:membrane"/>
    <property type="evidence" value="ECO:0007669"/>
    <property type="project" value="UniProtKB-SubCell"/>
</dbReference>
<evidence type="ECO:0000256" key="1">
    <source>
        <dbReference type="ARBA" id="ARBA00004141"/>
    </source>
</evidence>
<feature type="transmembrane region" description="Helical" evidence="10">
    <location>
        <begin position="251"/>
        <end position="273"/>
    </location>
</feature>
<feature type="transmembrane region" description="Helical" evidence="10">
    <location>
        <begin position="100"/>
        <end position="120"/>
    </location>
</feature>
<evidence type="ECO:0000256" key="4">
    <source>
        <dbReference type="ARBA" id="ARBA00022719"/>
    </source>
</evidence>
<dbReference type="GO" id="GO:0016491">
    <property type="term" value="F:oxidoreductase activity"/>
    <property type="evidence" value="ECO:0007669"/>
    <property type="project" value="UniProtKB-KW"/>
</dbReference>
<dbReference type="Gene3D" id="1.20.1440.130">
    <property type="entry name" value="VKOR domain"/>
    <property type="match status" value="1"/>
</dbReference>
<feature type="transmembrane region" description="Helical" evidence="10">
    <location>
        <begin position="140"/>
        <end position="160"/>
    </location>
</feature>
<keyword evidence="9" id="KW-0676">Redox-active center</keyword>
<dbReference type="InterPro" id="IPR038354">
    <property type="entry name" value="VKOR_sf"/>
</dbReference>
<dbReference type="CDD" id="cd12919">
    <property type="entry name" value="VKOR_2"/>
    <property type="match status" value="1"/>
</dbReference>
<keyword evidence="8" id="KW-1015">Disulfide bond</keyword>
<dbReference type="RefSeq" id="WP_011238387.1">
    <property type="nucleotide sequence ID" value="NC_006513.1"/>
</dbReference>
<evidence type="ECO:0000256" key="2">
    <source>
        <dbReference type="ARBA" id="ARBA00006214"/>
    </source>
</evidence>
<dbReference type="EMBL" id="CR555306">
    <property type="protein sequence ID" value="CAI08703.1"/>
    <property type="molecule type" value="Genomic_DNA"/>
</dbReference>
<proteinExistence type="inferred from homology"/>
<feature type="domain" description="Vitamin K epoxide reductase" evidence="11">
    <location>
        <begin position="145"/>
        <end position="273"/>
    </location>
</feature>
<evidence type="ECO:0000256" key="6">
    <source>
        <dbReference type="ARBA" id="ARBA00023002"/>
    </source>
</evidence>
<evidence type="ECO:0000256" key="8">
    <source>
        <dbReference type="ARBA" id="ARBA00023157"/>
    </source>
</evidence>
<accession>Q5P1W1</accession>
<dbReference type="Pfam" id="PF07884">
    <property type="entry name" value="VKOR"/>
    <property type="match status" value="1"/>
</dbReference>
<evidence type="ECO:0000256" key="3">
    <source>
        <dbReference type="ARBA" id="ARBA00022692"/>
    </source>
</evidence>
<organism evidence="12 13">
    <name type="scientific">Aromatoleum aromaticum (strain DSM 19018 / LMG 30748 / EbN1)</name>
    <name type="common">Azoarcus sp. (strain EbN1)</name>
    <dbReference type="NCBI Taxonomy" id="76114"/>
    <lineage>
        <taxon>Bacteria</taxon>
        <taxon>Pseudomonadati</taxon>
        <taxon>Pseudomonadota</taxon>
        <taxon>Betaproteobacteria</taxon>
        <taxon>Rhodocyclales</taxon>
        <taxon>Rhodocyclaceae</taxon>
        <taxon>Aromatoleum</taxon>
    </lineage>
</organism>